<dbReference type="SUPFAM" id="SSF158622">
    <property type="entry name" value="YheA/YmcA-like"/>
    <property type="match status" value="1"/>
</dbReference>
<dbReference type="AlphaFoldDB" id="A0A0B4S0K5"/>
<evidence type="ECO:0000313" key="1">
    <source>
        <dbReference type="EMBL" id="AIZ36392.1"/>
    </source>
</evidence>
<evidence type="ECO:0000313" key="3">
    <source>
        <dbReference type="EMBL" id="MCZ7407705.1"/>
    </source>
</evidence>
<dbReference type="Pfam" id="PF06133">
    <property type="entry name" value="Com_YlbF"/>
    <property type="match status" value="1"/>
</dbReference>
<keyword evidence="4" id="KW-1185">Reference proteome</keyword>
<protein>
    <submittedName>
        <fullName evidence="2">YlbF family regulator</fullName>
    </submittedName>
</protein>
<reference evidence="2" key="2">
    <citation type="submission" date="2020-04" db="EMBL/GenBank/DDBJ databases">
        <title>Deep metagenomics examines the oral microbiome during advanced dental caries in children, revealing novel taxa and co-occurrences with host molecules.</title>
        <authorList>
            <person name="Baker J.L."/>
            <person name="Morton J.T."/>
            <person name="Dinis M."/>
            <person name="Alvarez R."/>
            <person name="Tran N.C."/>
            <person name="Knight R."/>
            <person name="Edlund A."/>
        </authorList>
    </citation>
    <scope>NUCLEOTIDE SEQUENCE</scope>
    <source>
        <strain evidence="2">JCVI_23_bin.11</strain>
    </source>
</reference>
<dbReference type="STRING" id="33033.NW74_03085"/>
<evidence type="ECO:0000313" key="4">
    <source>
        <dbReference type="Proteomes" id="UP000031386"/>
    </source>
</evidence>
<dbReference type="InterPro" id="IPR023378">
    <property type="entry name" value="YheA/YmcA-like_dom_sf"/>
</dbReference>
<reference evidence="1 4" key="1">
    <citation type="submission" date="2014-10" db="EMBL/GenBank/DDBJ databases">
        <title>Complete genome sequence of Parvimonas micra KCOM 1535 (= ChDC B708).</title>
        <authorList>
            <person name="Kook J.-K."/>
            <person name="Park S.-N."/>
            <person name="Lim Y.K."/>
            <person name="Roh H."/>
        </authorList>
    </citation>
    <scope>NUCLEOTIDE SEQUENCE [LARGE SCALE GENOMIC DNA]</scope>
    <source>
        <strain evidence="1">KCOM 1535</strain>
        <strain evidence="4">KCOM 1535 / ChDC B708</strain>
    </source>
</reference>
<dbReference type="Gene3D" id="1.20.1500.10">
    <property type="entry name" value="YheA/YmcA-like"/>
    <property type="match status" value="1"/>
</dbReference>
<dbReference type="OrthoDB" id="1701520at2"/>
<dbReference type="EMBL" id="JABZRE010000004">
    <property type="protein sequence ID" value="MBF1306580.1"/>
    <property type="molecule type" value="Genomic_DNA"/>
</dbReference>
<dbReference type="RefSeq" id="WP_004833572.1">
    <property type="nucleotide sequence ID" value="NZ_BHYQ01000003.1"/>
</dbReference>
<gene>
    <name evidence="2" type="ORF">HXM94_02145</name>
    <name evidence="3" type="ORF">NND69_04895</name>
    <name evidence="1" type="ORF">NW74_03085</name>
</gene>
<dbReference type="Proteomes" id="UP001141458">
    <property type="component" value="Unassembled WGS sequence"/>
</dbReference>
<dbReference type="EMBL" id="CP009761">
    <property type="protein sequence ID" value="AIZ36392.1"/>
    <property type="molecule type" value="Genomic_DNA"/>
</dbReference>
<reference evidence="3" key="3">
    <citation type="submission" date="2022-07" db="EMBL/GenBank/DDBJ databases">
        <title>Parvimonas micra travels from the subgingival sulcus of the human oral cavity to the colorectal adenocarcinoma.</title>
        <authorList>
            <person name="Conde-Perez K."/>
            <person name="Buetas E."/>
            <person name="Aja-Macaya P."/>
            <person name="Martin-De Arribas E."/>
            <person name="Iglesias-Corras I."/>
            <person name="Trigo-Tasende N."/>
            <person name="Nasser-Ali M."/>
            <person name="Estevez L.S."/>
            <person name="Rumbo-Feal S."/>
            <person name="Otero-Alen B."/>
            <person name="Noguera J.F."/>
            <person name="Concha A."/>
            <person name="Pardinas-Lopez S."/>
            <person name="Carda-Dieguez M."/>
            <person name="Gomez-Randulfe I."/>
            <person name="Martinez-Lago N."/>
            <person name="Ladra S."/>
            <person name="Aparicio L.A."/>
            <person name="Bou G."/>
            <person name="Mira A."/>
            <person name="Vallejo J.A."/>
            <person name="Poza M."/>
        </authorList>
    </citation>
    <scope>NUCLEOTIDE SEQUENCE</scope>
    <source>
        <strain evidence="3">PM79KC-AC-4</strain>
    </source>
</reference>
<name>A0A0B4S0K5_9FIRM</name>
<dbReference type="EMBL" id="JANDZV010000003">
    <property type="protein sequence ID" value="MCZ7407705.1"/>
    <property type="molecule type" value="Genomic_DNA"/>
</dbReference>
<evidence type="ECO:0000313" key="2">
    <source>
        <dbReference type="EMBL" id="MBF1306580.1"/>
    </source>
</evidence>
<dbReference type="Proteomes" id="UP000031386">
    <property type="component" value="Chromosome"/>
</dbReference>
<sequence>MNIYNSILTFSNDFKNCDEVKEFKKLKKKIDENPENKKIIDDFHKKLYDYQIAKQNGEDVAEKEKQLNELNSILMSNSEISEFMAAEVRISTIMNDIVKMLEETIAE</sequence>
<dbReference type="KEGG" id="pmic:NW74_03085"/>
<organism evidence="1 4">
    <name type="scientific">Parvimonas micra</name>
    <dbReference type="NCBI Taxonomy" id="33033"/>
    <lineage>
        <taxon>Bacteria</taxon>
        <taxon>Bacillati</taxon>
        <taxon>Bacillota</taxon>
        <taxon>Tissierellia</taxon>
        <taxon>Tissierellales</taxon>
        <taxon>Peptoniphilaceae</taxon>
        <taxon>Parvimonas</taxon>
    </lineage>
</organism>
<proteinExistence type="predicted"/>
<dbReference type="Proteomes" id="UP000758611">
    <property type="component" value="Unassembled WGS sequence"/>
</dbReference>
<dbReference type="GeneID" id="93384234"/>
<accession>A0A0B4S0K5</accession>
<dbReference type="InterPro" id="IPR010368">
    <property type="entry name" value="Com_YlbF"/>
</dbReference>